<feature type="binding site" evidence="11">
    <location>
        <position position="102"/>
    </location>
    <ligand>
        <name>pyridoxal 5'-phosphate</name>
        <dbReference type="ChEBI" id="CHEBI:597326"/>
    </ligand>
</feature>
<evidence type="ECO:0000256" key="6">
    <source>
        <dbReference type="ARBA" id="ARBA00022898"/>
    </source>
</evidence>
<name>A0ABP8NDH6_9BACT</name>
<evidence type="ECO:0000256" key="8">
    <source>
        <dbReference type="ARBA" id="ARBA00023299"/>
    </source>
</evidence>
<dbReference type="InterPro" id="IPR015422">
    <property type="entry name" value="PyrdxlP-dep_Trfase_small"/>
</dbReference>
<dbReference type="InterPro" id="IPR000192">
    <property type="entry name" value="Aminotrans_V_dom"/>
</dbReference>
<feature type="binding site" evidence="11">
    <location>
        <begin position="76"/>
        <end position="77"/>
    </location>
    <ligand>
        <name>pyridoxal 5'-phosphate</name>
        <dbReference type="ChEBI" id="CHEBI:597326"/>
    </ligand>
</feature>
<comment type="function">
    <text evidence="11">Catalyzes the reversible conversion of 3-phosphohydroxypyruvate to phosphoserine and of 3-hydroxy-2-oxo-4-phosphonooxybutanoate to phosphohydroxythreonine.</text>
</comment>
<sequence>MKRKINFNAGPATLPEPVLQELAKATLQYGKTGTSVLELQHRGSAFGEILEECNALVHELCGIGPEYEVIWLHGGGRLQFCMIPMNFLPEGKVAAYIDSGQWAHEAMQYAAYYGDTKIVASSRESGYAHLPQWPARLPAKAAYLHLTTNNTIYGTQWHDIPACSKPLIADMSSDILSRRHDHSRYAMFYAAAQKNLGVPGVALAVVHKDMLRKAARPLPPMLSYKAQAAERSVVNTANVPGIYTALLMLRWTKQRGIAAIEKENTAKAELLYGQLDKSRIFVPRVSEKAHRSQMNVCFTTNDMAHEQPFLDMCARHNIIGIKGHRYTGGFRVSMYNAVSLADVAALVDVMREFEDLSPSPLLRRGR</sequence>
<comment type="catalytic activity">
    <reaction evidence="9 11">
        <text>4-(phosphooxy)-L-threonine + 2-oxoglutarate = (R)-3-hydroxy-2-oxo-4-phosphooxybutanoate + L-glutamate</text>
        <dbReference type="Rhea" id="RHEA:16573"/>
        <dbReference type="ChEBI" id="CHEBI:16810"/>
        <dbReference type="ChEBI" id="CHEBI:29985"/>
        <dbReference type="ChEBI" id="CHEBI:58452"/>
        <dbReference type="ChEBI" id="CHEBI:58538"/>
        <dbReference type="EC" id="2.6.1.52"/>
    </reaction>
</comment>
<keyword evidence="11" id="KW-0963">Cytoplasm</keyword>
<protein>
    <recommendedName>
        <fullName evidence="11">Phosphoserine aminotransferase</fullName>
        <ecNumber evidence="11">2.6.1.52</ecNumber>
    </recommendedName>
    <alternativeName>
        <fullName evidence="11">Phosphohydroxythreonine aminotransferase</fullName>
        <shortName evidence="11">PSAT</shortName>
    </alternativeName>
</protein>
<evidence type="ECO:0000256" key="9">
    <source>
        <dbReference type="ARBA" id="ARBA00047630"/>
    </source>
</evidence>
<keyword evidence="3 11" id="KW-0032">Aminotransferase</keyword>
<keyword evidence="8 11" id="KW-0718">Serine biosynthesis</keyword>
<dbReference type="SUPFAM" id="SSF53383">
    <property type="entry name" value="PLP-dependent transferases"/>
    <property type="match status" value="1"/>
</dbReference>
<proteinExistence type="inferred from homology"/>
<comment type="pathway">
    <text evidence="11">Cofactor biosynthesis; pyridoxine 5'-phosphate biosynthesis; pyridoxine 5'-phosphate from D-erythrose 4-phosphate: step 3/5.</text>
</comment>
<dbReference type="InterPro" id="IPR022278">
    <property type="entry name" value="Pser_aminoTfrase"/>
</dbReference>
<feature type="modified residue" description="N6-(pyridoxal phosphate)lysine" evidence="11">
    <location>
        <position position="194"/>
    </location>
</feature>
<feature type="binding site" evidence="11">
    <location>
        <position position="193"/>
    </location>
    <ligand>
        <name>pyridoxal 5'-phosphate</name>
        <dbReference type="ChEBI" id="CHEBI:597326"/>
    </ligand>
</feature>
<evidence type="ECO:0000259" key="12">
    <source>
        <dbReference type="Pfam" id="PF00266"/>
    </source>
</evidence>
<accession>A0ABP8NDH6</accession>
<dbReference type="NCBIfam" id="NF003764">
    <property type="entry name" value="PRK05355.1"/>
    <property type="match status" value="1"/>
</dbReference>
<feature type="binding site" evidence="11">
    <location>
        <position position="151"/>
    </location>
    <ligand>
        <name>pyridoxal 5'-phosphate</name>
        <dbReference type="ChEBI" id="CHEBI:597326"/>
    </ligand>
</feature>
<dbReference type="InterPro" id="IPR015424">
    <property type="entry name" value="PyrdxlP-dep_Trfase"/>
</dbReference>
<dbReference type="PANTHER" id="PTHR43247:SF1">
    <property type="entry name" value="PHOSPHOSERINE AMINOTRANSFERASE"/>
    <property type="match status" value="1"/>
</dbReference>
<comment type="cofactor">
    <cofactor evidence="11">
        <name>pyridoxal 5'-phosphate</name>
        <dbReference type="ChEBI" id="CHEBI:597326"/>
    </cofactor>
    <text evidence="11">Binds 1 pyridoxal phosphate per subunit.</text>
</comment>
<dbReference type="RefSeq" id="WP_345080604.1">
    <property type="nucleotide sequence ID" value="NZ_BAABFA010000009.1"/>
</dbReference>
<dbReference type="InterPro" id="IPR015421">
    <property type="entry name" value="PyrdxlP-dep_Trfase_major"/>
</dbReference>
<evidence type="ECO:0000256" key="1">
    <source>
        <dbReference type="ARBA" id="ARBA00005099"/>
    </source>
</evidence>
<keyword evidence="7 11" id="KW-0664">Pyridoxine biosynthesis</keyword>
<comment type="subcellular location">
    <subcellularLocation>
        <location evidence="11">Cytoplasm</location>
    </subcellularLocation>
</comment>
<feature type="domain" description="Aminotransferase class V" evidence="12">
    <location>
        <begin position="6"/>
        <end position="346"/>
    </location>
</feature>
<evidence type="ECO:0000313" key="14">
    <source>
        <dbReference type="Proteomes" id="UP001500067"/>
    </source>
</evidence>
<organism evidence="13 14">
    <name type="scientific">Nemorincola caseinilytica</name>
    <dbReference type="NCBI Taxonomy" id="2054315"/>
    <lineage>
        <taxon>Bacteria</taxon>
        <taxon>Pseudomonadati</taxon>
        <taxon>Bacteroidota</taxon>
        <taxon>Chitinophagia</taxon>
        <taxon>Chitinophagales</taxon>
        <taxon>Chitinophagaceae</taxon>
        <taxon>Nemorincola</taxon>
    </lineage>
</organism>
<evidence type="ECO:0000256" key="11">
    <source>
        <dbReference type="HAMAP-Rule" id="MF_00160"/>
    </source>
</evidence>
<dbReference type="PANTHER" id="PTHR43247">
    <property type="entry name" value="PHOSPHOSERINE AMINOTRANSFERASE"/>
    <property type="match status" value="1"/>
</dbReference>
<comment type="similarity">
    <text evidence="2 11">Belongs to the class-V pyridoxal-phosphate-dependent aminotransferase family. SerC subfamily.</text>
</comment>
<comment type="caution">
    <text evidence="11">Lacks conserved residue(s) required for the propagation of feature annotation.</text>
</comment>
<feature type="binding site" evidence="11">
    <location>
        <position position="42"/>
    </location>
    <ligand>
        <name>L-glutamate</name>
        <dbReference type="ChEBI" id="CHEBI:29985"/>
    </ligand>
</feature>
<comment type="subunit">
    <text evidence="11">Homodimer.</text>
</comment>
<keyword evidence="5 11" id="KW-0808">Transferase</keyword>
<dbReference type="HAMAP" id="MF_00160">
    <property type="entry name" value="SerC_aminotrans_5"/>
    <property type="match status" value="1"/>
</dbReference>
<evidence type="ECO:0000256" key="2">
    <source>
        <dbReference type="ARBA" id="ARBA00006904"/>
    </source>
</evidence>
<feature type="binding site" evidence="11">
    <location>
        <position position="170"/>
    </location>
    <ligand>
        <name>pyridoxal 5'-phosphate</name>
        <dbReference type="ChEBI" id="CHEBI:597326"/>
    </ligand>
</feature>
<dbReference type="Proteomes" id="UP001500067">
    <property type="component" value="Unassembled WGS sequence"/>
</dbReference>
<dbReference type="Gene3D" id="3.90.1150.10">
    <property type="entry name" value="Aspartate Aminotransferase, domain 1"/>
    <property type="match status" value="1"/>
</dbReference>
<dbReference type="Pfam" id="PF00266">
    <property type="entry name" value="Aminotran_5"/>
    <property type="match status" value="1"/>
</dbReference>
<dbReference type="Gene3D" id="3.40.640.10">
    <property type="entry name" value="Type I PLP-dependent aspartate aminotransferase-like (Major domain)"/>
    <property type="match status" value="1"/>
</dbReference>
<feature type="binding site" evidence="11">
    <location>
        <begin position="235"/>
        <end position="236"/>
    </location>
    <ligand>
        <name>pyridoxal 5'-phosphate</name>
        <dbReference type="ChEBI" id="CHEBI:597326"/>
    </ligand>
</feature>
<comment type="caution">
    <text evidence="13">The sequence shown here is derived from an EMBL/GenBank/DDBJ whole genome shotgun (WGS) entry which is preliminary data.</text>
</comment>
<keyword evidence="14" id="KW-1185">Reference proteome</keyword>
<dbReference type="EMBL" id="BAABFA010000009">
    <property type="protein sequence ID" value="GAA4464119.1"/>
    <property type="molecule type" value="Genomic_DNA"/>
</dbReference>
<evidence type="ECO:0000256" key="10">
    <source>
        <dbReference type="ARBA" id="ARBA00049007"/>
    </source>
</evidence>
<comment type="pathway">
    <text evidence="1 11">Amino-acid biosynthesis; L-serine biosynthesis; L-serine from 3-phospho-D-glycerate: step 2/3.</text>
</comment>
<keyword evidence="6 11" id="KW-0663">Pyridoxal phosphate</keyword>
<reference evidence="14" key="1">
    <citation type="journal article" date="2019" name="Int. J. Syst. Evol. Microbiol.">
        <title>The Global Catalogue of Microorganisms (GCM) 10K type strain sequencing project: providing services to taxonomists for standard genome sequencing and annotation.</title>
        <authorList>
            <consortium name="The Broad Institute Genomics Platform"/>
            <consortium name="The Broad Institute Genome Sequencing Center for Infectious Disease"/>
            <person name="Wu L."/>
            <person name="Ma J."/>
        </authorList>
    </citation>
    <scope>NUCLEOTIDE SEQUENCE [LARGE SCALE GENOMIC DNA]</scope>
    <source>
        <strain evidence="14">JCM 32105</strain>
    </source>
</reference>
<evidence type="ECO:0000256" key="3">
    <source>
        <dbReference type="ARBA" id="ARBA00022576"/>
    </source>
</evidence>
<keyword evidence="4 11" id="KW-0028">Amino-acid biosynthesis</keyword>
<dbReference type="PIRSF" id="PIRSF000525">
    <property type="entry name" value="SerC"/>
    <property type="match status" value="1"/>
</dbReference>
<evidence type="ECO:0000313" key="13">
    <source>
        <dbReference type="EMBL" id="GAA4464119.1"/>
    </source>
</evidence>
<dbReference type="EC" id="2.6.1.52" evidence="11"/>
<evidence type="ECO:0000256" key="4">
    <source>
        <dbReference type="ARBA" id="ARBA00022605"/>
    </source>
</evidence>
<gene>
    <name evidence="11 13" type="primary">serC</name>
    <name evidence="13" type="ORF">GCM10023093_13800</name>
</gene>
<evidence type="ECO:0000256" key="5">
    <source>
        <dbReference type="ARBA" id="ARBA00022679"/>
    </source>
</evidence>
<evidence type="ECO:0000256" key="7">
    <source>
        <dbReference type="ARBA" id="ARBA00023096"/>
    </source>
</evidence>
<comment type="catalytic activity">
    <reaction evidence="10 11">
        <text>O-phospho-L-serine + 2-oxoglutarate = 3-phosphooxypyruvate + L-glutamate</text>
        <dbReference type="Rhea" id="RHEA:14329"/>
        <dbReference type="ChEBI" id="CHEBI:16810"/>
        <dbReference type="ChEBI" id="CHEBI:18110"/>
        <dbReference type="ChEBI" id="CHEBI:29985"/>
        <dbReference type="ChEBI" id="CHEBI:57524"/>
        <dbReference type="EC" id="2.6.1.52"/>
    </reaction>
</comment>